<dbReference type="EC" id="1.3.1.-" evidence="12"/>
<evidence type="ECO:0000256" key="1">
    <source>
        <dbReference type="ARBA" id="ARBA00001917"/>
    </source>
</evidence>
<evidence type="ECO:0000256" key="14">
    <source>
        <dbReference type="PIRSR" id="PIRSR006621-2"/>
    </source>
</evidence>
<comment type="catalytic activity">
    <reaction evidence="10">
        <text>a 5,6-dihydrouridine in tRNA + NADP(+) = a uridine in tRNA + NADPH + H(+)</text>
        <dbReference type="Rhea" id="RHEA:23624"/>
        <dbReference type="Rhea" id="RHEA-COMP:13339"/>
        <dbReference type="Rhea" id="RHEA-COMP:13887"/>
        <dbReference type="ChEBI" id="CHEBI:15378"/>
        <dbReference type="ChEBI" id="CHEBI:57783"/>
        <dbReference type="ChEBI" id="CHEBI:58349"/>
        <dbReference type="ChEBI" id="CHEBI:65315"/>
        <dbReference type="ChEBI" id="CHEBI:74443"/>
    </reaction>
</comment>
<name>A0A5C5ZI64_9BACT</name>
<evidence type="ECO:0000256" key="8">
    <source>
        <dbReference type="ARBA" id="ARBA00022884"/>
    </source>
</evidence>
<evidence type="ECO:0000256" key="10">
    <source>
        <dbReference type="ARBA" id="ARBA00048205"/>
    </source>
</evidence>
<dbReference type="GO" id="GO:0050660">
    <property type="term" value="F:flavin adenine dinucleotide binding"/>
    <property type="evidence" value="ECO:0007669"/>
    <property type="project" value="InterPro"/>
</dbReference>
<keyword evidence="17" id="KW-1185">Reference proteome</keyword>
<comment type="similarity">
    <text evidence="12">Belongs to the dus family.</text>
</comment>
<dbReference type="PANTHER" id="PTHR45846:SF1">
    <property type="entry name" value="TRNA-DIHYDROURIDINE(47) SYNTHASE [NAD(P)(+)]-LIKE"/>
    <property type="match status" value="1"/>
</dbReference>
<comment type="caution">
    <text evidence="16">The sequence shown here is derived from an EMBL/GenBank/DDBJ whole genome shotgun (WGS) entry which is preliminary data.</text>
</comment>
<dbReference type="InterPro" id="IPR004652">
    <property type="entry name" value="DusB-like"/>
</dbReference>
<feature type="binding site" evidence="14">
    <location>
        <begin position="276"/>
        <end position="277"/>
    </location>
    <ligand>
        <name>FMN</name>
        <dbReference type="ChEBI" id="CHEBI:58210"/>
    </ligand>
</feature>
<comment type="catalytic activity">
    <reaction evidence="11">
        <text>a 5,6-dihydrouridine in tRNA + NAD(+) = a uridine in tRNA + NADH + H(+)</text>
        <dbReference type="Rhea" id="RHEA:54452"/>
        <dbReference type="Rhea" id="RHEA-COMP:13339"/>
        <dbReference type="Rhea" id="RHEA-COMP:13887"/>
        <dbReference type="ChEBI" id="CHEBI:15378"/>
        <dbReference type="ChEBI" id="CHEBI:57540"/>
        <dbReference type="ChEBI" id="CHEBI:57945"/>
        <dbReference type="ChEBI" id="CHEBI:65315"/>
        <dbReference type="ChEBI" id="CHEBI:74443"/>
    </reaction>
</comment>
<evidence type="ECO:0000256" key="11">
    <source>
        <dbReference type="ARBA" id="ARBA00048802"/>
    </source>
</evidence>
<evidence type="ECO:0000256" key="12">
    <source>
        <dbReference type="PIRNR" id="PIRNR006621"/>
    </source>
</evidence>
<keyword evidence="9 12" id="KW-0560">Oxidoreductase</keyword>
<feature type="binding site" evidence="14">
    <location>
        <position position="220"/>
    </location>
    <ligand>
        <name>FMN</name>
        <dbReference type="ChEBI" id="CHEBI:58210"/>
    </ligand>
</feature>
<keyword evidence="6 12" id="KW-0819">tRNA processing</keyword>
<keyword evidence="14" id="KW-0547">Nucleotide-binding</keyword>
<sequence>MRVGFRPRLGYDGFQHNPSFPERFAHVTTLSTNAPAGRPQIAPLVIGDLVVDPPILQAPMAGFTNYAFRQIVREFGGSGLLATEMVNAKGFVWLDEQEAEHPDRLWGVADEPRPLAVQIWDNDPETLAKVGRRLVEDYRVSVVDINFGCPVRQVTEKAHSGSYLLREPDRMGRIIERVVEACAPTPVTAKTRLGCTRDKIVIHDVAQIVEGAGAAALTVHGRTAADMFRGSADWETIASIKPHLKRIPLIGNGDLDTPEKVLEAFTHFGVDGVMIARASLGKPWLFAQAAALLRGEPAPLEPSLDEQRRLMVRHFGLVVDRFGEQKGSVLMRKYACCYAQGRRGAREFRKHVATIRSSEEFFAVVERWFPSDELPSTGRQPTGSGSSCTA</sequence>
<comment type="function">
    <text evidence="2 12">Catalyzes the synthesis of 5,6-dihydrouridine (D), a modified base found in the D-loop of most tRNAs, via the reduction of the C5-C6 double bond in target uridines.</text>
</comment>
<evidence type="ECO:0000259" key="15">
    <source>
        <dbReference type="Pfam" id="PF01207"/>
    </source>
</evidence>
<accession>A0A5C5ZI64</accession>
<organism evidence="16 17">
    <name type="scientific">Pseudobythopirellula maris</name>
    <dbReference type="NCBI Taxonomy" id="2527991"/>
    <lineage>
        <taxon>Bacteria</taxon>
        <taxon>Pseudomonadati</taxon>
        <taxon>Planctomycetota</taxon>
        <taxon>Planctomycetia</taxon>
        <taxon>Pirellulales</taxon>
        <taxon>Lacipirellulaceae</taxon>
        <taxon>Pseudobythopirellula</taxon>
    </lineage>
</organism>
<feature type="binding site" evidence="14">
    <location>
        <position position="190"/>
    </location>
    <ligand>
        <name>FMN</name>
        <dbReference type="ChEBI" id="CHEBI:58210"/>
    </ligand>
</feature>
<evidence type="ECO:0000313" key="17">
    <source>
        <dbReference type="Proteomes" id="UP000315440"/>
    </source>
</evidence>
<dbReference type="Gene3D" id="1.10.1200.80">
    <property type="entry name" value="Putative flavin oxidoreducatase, domain 2"/>
    <property type="match status" value="1"/>
</dbReference>
<evidence type="ECO:0000256" key="6">
    <source>
        <dbReference type="ARBA" id="ARBA00022694"/>
    </source>
</evidence>
<reference evidence="16 17" key="1">
    <citation type="submission" date="2019-02" db="EMBL/GenBank/DDBJ databases">
        <title>Deep-cultivation of Planctomycetes and their phenomic and genomic characterization uncovers novel biology.</title>
        <authorList>
            <person name="Wiegand S."/>
            <person name="Jogler M."/>
            <person name="Boedeker C."/>
            <person name="Pinto D."/>
            <person name="Vollmers J."/>
            <person name="Rivas-Marin E."/>
            <person name="Kohn T."/>
            <person name="Peeters S.H."/>
            <person name="Heuer A."/>
            <person name="Rast P."/>
            <person name="Oberbeckmann S."/>
            <person name="Bunk B."/>
            <person name="Jeske O."/>
            <person name="Meyerdierks A."/>
            <person name="Storesund J.E."/>
            <person name="Kallscheuer N."/>
            <person name="Luecker S."/>
            <person name="Lage O.M."/>
            <person name="Pohl T."/>
            <person name="Merkel B.J."/>
            <person name="Hornburger P."/>
            <person name="Mueller R.-W."/>
            <person name="Bruemmer F."/>
            <person name="Labrenz M."/>
            <person name="Spormann A.M."/>
            <person name="Op Den Camp H."/>
            <person name="Overmann J."/>
            <person name="Amann R."/>
            <person name="Jetten M.S.M."/>
            <person name="Mascher T."/>
            <person name="Medema M.H."/>
            <person name="Devos D.P."/>
            <person name="Kaster A.-K."/>
            <person name="Ovreas L."/>
            <person name="Rohde M."/>
            <person name="Galperin M.Y."/>
            <person name="Jogler C."/>
        </authorList>
    </citation>
    <scope>NUCLEOTIDE SEQUENCE [LARGE SCALE GENOMIC DNA]</scope>
    <source>
        <strain evidence="16 17">Mal64</strain>
    </source>
</reference>
<keyword evidence="4 12" id="KW-0285">Flavoprotein</keyword>
<dbReference type="SUPFAM" id="SSF51395">
    <property type="entry name" value="FMN-linked oxidoreductases"/>
    <property type="match status" value="1"/>
</dbReference>
<evidence type="ECO:0000256" key="4">
    <source>
        <dbReference type="ARBA" id="ARBA00022630"/>
    </source>
</evidence>
<feature type="binding site" evidence="14">
    <location>
        <position position="118"/>
    </location>
    <ligand>
        <name>FMN</name>
        <dbReference type="ChEBI" id="CHEBI:58210"/>
    </ligand>
</feature>
<evidence type="ECO:0000256" key="3">
    <source>
        <dbReference type="ARBA" id="ARBA00022555"/>
    </source>
</evidence>
<protein>
    <recommendedName>
        <fullName evidence="12">tRNA-dihydrouridine synthase</fullName>
        <ecNumber evidence="12">1.3.1.-</ecNumber>
    </recommendedName>
</protein>
<dbReference type="AlphaFoldDB" id="A0A5C5ZI64"/>
<dbReference type="Pfam" id="PF01207">
    <property type="entry name" value="Dus"/>
    <property type="match status" value="1"/>
</dbReference>
<feature type="active site" description="Proton donor" evidence="13">
    <location>
        <position position="149"/>
    </location>
</feature>
<evidence type="ECO:0000256" key="13">
    <source>
        <dbReference type="PIRSR" id="PIRSR006621-1"/>
    </source>
</evidence>
<dbReference type="InterPro" id="IPR018517">
    <property type="entry name" value="tRNA_hU_synthase_CS"/>
</dbReference>
<feature type="domain" description="DUS-like FMN-binding" evidence="15">
    <location>
        <begin position="57"/>
        <end position="363"/>
    </location>
</feature>
<dbReference type="InterPro" id="IPR013785">
    <property type="entry name" value="Aldolase_TIM"/>
</dbReference>
<evidence type="ECO:0000256" key="9">
    <source>
        <dbReference type="ARBA" id="ARBA00023002"/>
    </source>
</evidence>
<evidence type="ECO:0000256" key="5">
    <source>
        <dbReference type="ARBA" id="ARBA00022643"/>
    </source>
</evidence>
<dbReference type="CDD" id="cd02801">
    <property type="entry name" value="DUS_like_FMN"/>
    <property type="match status" value="1"/>
</dbReference>
<gene>
    <name evidence="16" type="primary">dus_2</name>
    <name evidence="16" type="ORF">Mal64_37080</name>
</gene>
<dbReference type="InterPro" id="IPR035587">
    <property type="entry name" value="DUS-like_FMN-bd"/>
</dbReference>
<evidence type="ECO:0000313" key="16">
    <source>
        <dbReference type="EMBL" id="TWT86878.1"/>
    </source>
</evidence>
<dbReference type="PANTHER" id="PTHR45846">
    <property type="entry name" value="TRNA-DIHYDROURIDINE(47) SYNTHASE [NAD(P)(+)]-LIKE"/>
    <property type="match status" value="1"/>
</dbReference>
<dbReference type="Gene3D" id="3.20.20.70">
    <property type="entry name" value="Aldolase class I"/>
    <property type="match status" value="1"/>
</dbReference>
<dbReference type="InterPro" id="IPR024036">
    <property type="entry name" value="tRNA-dHydroUridine_Synthase_C"/>
</dbReference>
<dbReference type="InterPro" id="IPR001269">
    <property type="entry name" value="DUS_fam"/>
</dbReference>
<dbReference type="GO" id="GO:0017150">
    <property type="term" value="F:tRNA dihydrouridine synthase activity"/>
    <property type="evidence" value="ECO:0007669"/>
    <property type="project" value="InterPro"/>
</dbReference>
<evidence type="ECO:0000256" key="2">
    <source>
        <dbReference type="ARBA" id="ARBA00002790"/>
    </source>
</evidence>
<dbReference type="Proteomes" id="UP000315440">
    <property type="component" value="Unassembled WGS sequence"/>
</dbReference>
<dbReference type="PIRSF" id="PIRSF006621">
    <property type="entry name" value="Dus"/>
    <property type="match status" value="1"/>
</dbReference>
<dbReference type="GO" id="GO:0000049">
    <property type="term" value="F:tRNA binding"/>
    <property type="evidence" value="ECO:0007669"/>
    <property type="project" value="UniProtKB-KW"/>
</dbReference>
<evidence type="ECO:0000256" key="7">
    <source>
        <dbReference type="ARBA" id="ARBA00022857"/>
    </source>
</evidence>
<dbReference type="EMBL" id="SJPQ01000004">
    <property type="protein sequence ID" value="TWT86878.1"/>
    <property type="molecule type" value="Genomic_DNA"/>
</dbReference>
<keyword evidence="8" id="KW-0694">RNA-binding</keyword>
<keyword evidence="7" id="KW-0521">NADP</keyword>
<dbReference type="NCBIfam" id="TIGR00737">
    <property type="entry name" value="nifR3_yhdG"/>
    <property type="match status" value="1"/>
</dbReference>
<dbReference type="PROSITE" id="PS01136">
    <property type="entry name" value="UPF0034"/>
    <property type="match status" value="1"/>
</dbReference>
<proteinExistence type="inferred from homology"/>
<comment type="cofactor">
    <cofactor evidence="1 12 14">
        <name>FMN</name>
        <dbReference type="ChEBI" id="CHEBI:58210"/>
    </cofactor>
</comment>
<feature type="binding site" evidence="14">
    <location>
        <begin position="59"/>
        <end position="61"/>
    </location>
    <ligand>
        <name>FMN</name>
        <dbReference type="ChEBI" id="CHEBI:58210"/>
    </ligand>
</feature>
<keyword evidence="3" id="KW-0820">tRNA-binding</keyword>
<keyword evidence="5 12" id="KW-0288">FMN</keyword>